<evidence type="ECO:0000256" key="2">
    <source>
        <dbReference type="ARBA" id="ARBA00022499"/>
    </source>
</evidence>
<dbReference type="GO" id="GO:0005634">
    <property type="term" value="C:nucleus"/>
    <property type="evidence" value="ECO:0007669"/>
    <property type="project" value="UniProtKB-SubCell"/>
</dbReference>
<gene>
    <name evidence="8" type="primary">LOC113396663</name>
</gene>
<sequence>MKIKRTPQREVDESSSKRVKSINNNDYFETILDESGLQLHSPPEKCMTSHETILITRNLRKSLQKHKDYPRNVSEFFENLKQRCDDQTYLKHYLYPNIVRIAGEGSSESYLNDSLIKILLNIPVLQNKLIDYIFEKAIDLAADSKCGPWIQAILKCFSNLDNVVDSDKIAINLINLLDVTSEKMVRLEIITAIPDIIGDQAHENIATEMSRILSEDHDLVPAILDCLSYLCLSDEQYQQLQKKTLNILMALPKCNHFPNFVKFLLMAGRTVDSAYYEAVLGLRNALGWPTSIAKPQDIASSQILTVSAIRTSVVSSKVIANAWLKVITNCQLSADHKPIDFIIILILYSTTEEKQKQVESVIKKQVKLNILNEELLADAFAMFKPILRDYLKTLISLTNSLLKCRGDVEVQHFASHIYTLMFSKLDDCCQSVVAELLQLGLDSKQCVMNILTILNNVAVKDMSLLKPQSVQMLTLLDRMDDMTLSEIRAVMNLVCGLAYSYENSVIRDDIHMIVRKELGSSNPVVKIQGILAGVHAVKYLMASTDEEVSIESVEDVSYGTINHLPEGDLREAAQIIELISRSTRQFPDMIAFFYDELYKIVQSVDYINSHFLNWITEAVTNDLQQNFIIDSLECDTYEELKLNMQYCLNSDSEMDNVIAINIGGLTLNTRKDISILILSPLFQLVQALHTKKHDGNLSSIDALLGCPVIMPIFDIDLIENMSNTAITHVLDCQVHCVNWFRELLNAFASQNDPALKPKILNRVLNIQKLEKTIDEILLQSNLVYKPPISTFNLNNSKIHAYEKKNMKVQNTKSKIQKKTQDVSVLTETLKSQASVRNNSAVKSKTTKQVQSIPFRSLNLTLLNLLKCELTDDKNAEKKLTIEVFIFLLKYINCHLENILVSKIKRNTFLTKKDDTEAYNHKKAEECAQLVNEMLPKLVDHMKFITTYLDGNYFIDHEQDDNDLLYDSDMLGYLYGLEHILNICTTYFKWIGFKSQHKSLLKTSLRTIAHSLDGESSTYVQDLVLSVAKYLQRHEKYCIQLTTAVSLFEYFKAIQEYSSSPMITQIIKELAKKFLSNQWKTPDGVAEKGLFLNQCVDNFARVYFTNNQILELKNITLLLVNDVQEMTKTRNSTLNSFQSVNKANFPIIYRNLGGALFLATKTQLNKRLTNCEHLDLWKNVGLILKCKLEIAKTLDSRNNLVAFFKKTLPIIKLFISHGIPIMELEFKNKTQEILELLKTLQQITRFLQSLCCHSRLKKDTALINKVPYVRQLLETLLYKVKAMLTANNCSEAFWMGNLKNKNIHGEIISTQDNEENNGSGDDCDEQLPDDDDSDATDDEMLNPDSRSLSDIV</sequence>
<feature type="compositionally biased region" description="Acidic residues" evidence="6">
    <location>
        <begin position="1320"/>
        <end position="1340"/>
    </location>
</feature>
<dbReference type="RefSeq" id="XP_026490487.2">
    <property type="nucleotide sequence ID" value="XM_026634702.2"/>
</dbReference>
<evidence type="ECO:0000256" key="4">
    <source>
        <dbReference type="ARBA" id="ARBA00023242"/>
    </source>
</evidence>
<feature type="region of interest" description="Disordered" evidence="6">
    <location>
        <begin position="1310"/>
        <end position="1351"/>
    </location>
</feature>
<keyword evidence="3" id="KW-0832">Ubl conjugation</keyword>
<dbReference type="InterPro" id="IPR029448">
    <property type="entry name" value="FANCD2"/>
</dbReference>
<dbReference type="OMA" id="QCIRGNT"/>
<keyword evidence="7" id="KW-1185">Reference proteome</keyword>
<evidence type="ECO:0000313" key="8">
    <source>
        <dbReference type="RefSeq" id="XP_026490487.2"/>
    </source>
</evidence>
<dbReference type="GO" id="GO:0070182">
    <property type="term" value="F:DNA polymerase binding"/>
    <property type="evidence" value="ECO:0007669"/>
    <property type="project" value="TreeGrafter"/>
</dbReference>
<comment type="similarity">
    <text evidence="5">Belongs to the Fanconi anemia protein FANCD2 family.</text>
</comment>
<dbReference type="PANTHER" id="PTHR32086">
    <property type="entry name" value="FANCONI ANEMIA GROUP D2 PROTEIN"/>
    <property type="match status" value="1"/>
</dbReference>
<dbReference type="GO" id="GO:0031573">
    <property type="term" value="P:mitotic intra-S DNA damage checkpoint signaling"/>
    <property type="evidence" value="ECO:0007669"/>
    <property type="project" value="TreeGrafter"/>
</dbReference>
<dbReference type="GO" id="GO:0036297">
    <property type="term" value="P:interstrand cross-link repair"/>
    <property type="evidence" value="ECO:0007669"/>
    <property type="project" value="TreeGrafter"/>
</dbReference>
<organism evidence="7 8">
    <name type="scientific">Vanessa tameamea</name>
    <name type="common">Kamehameha butterfly</name>
    <dbReference type="NCBI Taxonomy" id="334116"/>
    <lineage>
        <taxon>Eukaryota</taxon>
        <taxon>Metazoa</taxon>
        <taxon>Ecdysozoa</taxon>
        <taxon>Arthropoda</taxon>
        <taxon>Hexapoda</taxon>
        <taxon>Insecta</taxon>
        <taxon>Pterygota</taxon>
        <taxon>Neoptera</taxon>
        <taxon>Endopterygota</taxon>
        <taxon>Lepidoptera</taxon>
        <taxon>Glossata</taxon>
        <taxon>Ditrysia</taxon>
        <taxon>Papilionoidea</taxon>
        <taxon>Nymphalidae</taxon>
        <taxon>Nymphalinae</taxon>
        <taxon>Vanessa</taxon>
    </lineage>
</organism>
<comment type="subcellular location">
    <subcellularLocation>
        <location evidence="1">Nucleus</location>
    </subcellularLocation>
</comment>
<dbReference type="PANTHER" id="PTHR32086:SF0">
    <property type="entry name" value="FANCONI ANEMIA GROUP D2 PROTEIN"/>
    <property type="match status" value="1"/>
</dbReference>
<dbReference type="Pfam" id="PF14631">
    <property type="entry name" value="FancD2"/>
    <property type="match status" value="1"/>
</dbReference>
<dbReference type="GO" id="GO:0000793">
    <property type="term" value="C:condensed chromosome"/>
    <property type="evidence" value="ECO:0007669"/>
    <property type="project" value="TreeGrafter"/>
</dbReference>
<evidence type="ECO:0000256" key="5">
    <source>
        <dbReference type="ARBA" id="ARBA00093456"/>
    </source>
</evidence>
<dbReference type="OrthoDB" id="27031at2759"/>
<evidence type="ECO:0000313" key="7">
    <source>
        <dbReference type="Proteomes" id="UP001652626"/>
    </source>
</evidence>
<reference evidence="8" key="1">
    <citation type="submission" date="2025-08" db="UniProtKB">
        <authorList>
            <consortium name="RefSeq"/>
        </authorList>
    </citation>
    <scope>IDENTIFICATION</scope>
    <source>
        <tissue evidence="8">Whole body</tissue>
    </source>
</reference>
<evidence type="ECO:0000256" key="1">
    <source>
        <dbReference type="ARBA" id="ARBA00004123"/>
    </source>
</evidence>
<proteinExistence type="inferred from homology"/>
<dbReference type="GO" id="GO:1990918">
    <property type="term" value="P:double-strand break repair involved in meiotic recombination"/>
    <property type="evidence" value="ECO:0007669"/>
    <property type="project" value="TreeGrafter"/>
</dbReference>
<keyword evidence="4" id="KW-0539">Nucleus</keyword>
<dbReference type="Proteomes" id="UP001652626">
    <property type="component" value="Chromosome 4"/>
</dbReference>
<protein>
    <submittedName>
        <fullName evidence="8">Fanconi anemia group D2 protein</fullName>
    </submittedName>
</protein>
<dbReference type="GeneID" id="113396663"/>
<evidence type="ECO:0000256" key="6">
    <source>
        <dbReference type="SAM" id="MobiDB-lite"/>
    </source>
</evidence>
<accession>A0A8B8I233</accession>
<name>A0A8B8I233_VANTA</name>
<dbReference type="GO" id="GO:0007129">
    <property type="term" value="P:homologous chromosome pairing at meiosis"/>
    <property type="evidence" value="ECO:0007669"/>
    <property type="project" value="TreeGrafter"/>
</dbReference>
<evidence type="ECO:0000256" key="3">
    <source>
        <dbReference type="ARBA" id="ARBA00022843"/>
    </source>
</evidence>
<keyword evidence="2" id="KW-1017">Isopeptide bond</keyword>